<evidence type="ECO:0000256" key="1">
    <source>
        <dbReference type="ARBA" id="ARBA00004613"/>
    </source>
</evidence>
<keyword evidence="5" id="KW-0325">Glycoprotein</keyword>
<dbReference type="AlphaFoldDB" id="A0A834IDP4"/>
<dbReference type="InterPro" id="IPR011042">
    <property type="entry name" value="6-blade_b-propeller_TolB-like"/>
</dbReference>
<keyword evidence="7" id="KW-1185">Reference proteome</keyword>
<evidence type="ECO:0008006" key="8">
    <source>
        <dbReference type="Google" id="ProtNLM"/>
    </source>
</evidence>
<comment type="subcellular location">
    <subcellularLocation>
        <location evidence="1">Secreted</location>
    </subcellularLocation>
</comment>
<dbReference type="OrthoDB" id="6740857at2759"/>
<dbReference type="Proteomes" id="UP000625711">
    <property type="component" value="Unassembled WGS sequence"/>
</dbReference>
<evidence type="ECO:0000313" key="6">
    <source>
        <dbReference type="EMBL" id="KAF7276723.1"/>
    </source>
</evidence>
<proteinExistence type="inferred from homology"/>
<accession>A0A834IDP4</accession>
<comment type="caution">
    <text evidence="6">The sequence shown here is derived from an EMBL/GenBank/DDBJ whole genome shotgun (WGS) entry which is preliminary data.</text>
</comment>
<dbReference type="PANTHER" id="PTHR10009">
    <property type="entry name" value="PROTEIN YELLOW-RELATED"/>
    <property type="match status" value="1"/>
</dbReference>
<feature type="non-terminal residue" evidence="6">
    <location>
        <position position="1"/>
    </location>
</feature>
<dbReference type="Gene3D" id="2.120.10.30">
    <property type="entry name" value="TolB, C-terminal domain"/>
    <property type="match status" value="1"/>
</dbReference>
<dbReference type="Pfam" id="PF03022">
    <property type="entry name" value="MRJP"/>
    <property type="match status" value="1"/>
</dbReference>
<dbReference type="SUPFAM" id="SSF50998">
    <property type="entry name" value="Quinoprotein alcohol dehydrogenase-like"/>
    <property type="match status" value="1"/>
</dbReference>
<reference evidence="6" key="1">
    <citation type="submission" date="2020-08" db="EMBL/GenBank/DDBJ databases">
        <title>Genome sequencing and assembly of the red palm weevil Rhynchophorus ferrugineus.</title>
        <authorList>
            <person name="Dias G.B."/>
            <person name="Bergman C.M."/>
            <person name="Manee M."/>
        </authorList>
    </citation>
    <scope>NUCLEOTIDE SEQUENCE</scope>
    <source>
        <strain evidence="6">AA-2017</strain>
        <tissue evidence="6">Whole larva</tissue>
    </source>
</reference>
<keyword evidence="4" id="KW-0732">Signal</keyword>
<dbReference type="EMBL" id="JAACXV010005813">
    <property type="protein sequence ID" value="KAF7276723.1"/>
    <property type="molecule type" value="Genomic_DNA"/>
</dbReference>
<name>A0A834IDP4_RHYFE</name>
<evidence type="ECO:0000256" key="5">
    <source>
        <dbReference type="ARBA" id="ARBA00023180"/>
    </source>
</evidence>
<organism evidence="6 7">
    <name type="scientific">Rhynchophorus ferrugineus</name>
    <name type="common">Red palm weevil</name>
    <name type="synonym">Curculio ferrugineus</name>
    <dbReference type="NCBI Taxonomy" id="354439"/>
    <lineage>
        <taxon>Eukaryota</taxon>
        <taxon>Metazoa</taxon>
        <taxon>Ecdysozoa</taxon>
        <taxon>Arthropoda</taxon>
        <taxon>Hexapoda</taxon>
        <taxon>Insecta</taxon>
        <taxon>Pterygota</taxon>
        <taxon>Neoptera</taxon>
        <taxon>Endopterygota</taxon>
        <taxon>Coleoptera</taxon>
        <taxon>Polyphaga</taxon>
        <taxon>Cucujiformia</taxon>
        <taxon>Curculionidae</taxon>
        <taxon>Dryophthorinae</taxon>
        <taxon>Rhynchophorus</taxon>
    </lineage>
</organism>
<evidence type="ECO:0000313" key="7">
    <source>
        <dbReference type="Proteomes" id="UP000625711"/>
    </source>
</evidence>
<evidence type="ECO:0000256" key="4">
    <source>
        <dbReference type="ARBA" id="ARBA00022729"/>
    </source>
</evidence>
<dbReference type="InterPro" id="IPR011047">
    <property type="entry name" value="Quinoprotein_ADH-like_sf"/>
</dbReference>
<evidence type="ECO:0000256" key="3">
    <source>
        <dbReference type="ARBA" id="ARBA00022525"/>
    </source>
</evidence>
<protein>
    <recommendedName>
        <fullName evidence="8">Bee-milk protein</fullName>
    </recommendedName>
</protein>
<dbReference type="InterPro" id="IPR017996">
    <property type="entry name" value="MRJP/yellow-related"/>
</dbReference>
<comment type="similarity">
    <text evidence="2">Belongs to the major royal jelly protein family.</text>
</comment>
<keyword evidence="3" id="KW-0964">Secreted</keyword>
<evidence type="ECO:0000256" key="2">
    <source>
        <dbReference type="ARBA" id="ARBA00009127"/>
    </source>
</evidence>
<dbReference type="PANTHER" id="PTHR10009:SF7">
    <property type="entry name" value="GH10609P-RELATED"/>
    <property type="match status" value="1"/>
</dbReference>
<dbReference type="PRINTS" id="PR01366">
    <property type="entry name" value="ROYALJELLY"/>
</dbReference>
<gene>
    <name evidence="6" type="ORF">GWI33_009886</name>
</gene>
<sequence>NQSIERVFISIPRFSVGAIPATFGIVSNTVRDGNNLLKPYPSWSWHVNLEQCNFYRLVSVFRTWVDECNRLWVLDSGVVGDDQWCPPQILIFNADTDELLHKYEIPFDIHRNRTTYVTPAVELETIGNVSICEKAWLYGADVNGSLLVYSLEQNQAWSYRHPSFNYNENYTTMVIEGLSFSFNDGVLGLALSPVFNGKSRRLYYHSLNGNTENWVYTDYLRNRVNDSQIFNTLPNERGEQSAPQAFDKWGNLYFSLINSVEVVSWNIKYPYRRKFWKIIGNNQKTMQFPSGLKVSLGKQGQEQLWIFATSIQRYATGNLNNSQINFRLFYRDL</sequence>
<dbReference type="GO" id="GO:0005576">
    <property type="term" value="C:extracellular region"/>
    <property type="evidence" value="ECO:0007669"/>
    <property type="project" value="UniProtKB-SubCell"/>
</dbReference>